<comment type="function">
    <text evidence="6">Acyltransferase which is required to remodel newly synthesized phospholipid cardiolipin, a key component of the mitochondrial inner membrane. Required for the initiation of mitophagy. Required to ensure progression of spermatocytes through meiosis.</text>
</comment>
<sequence>MKFIHFDLLHPFHQSLLPHVPLATTNLSVVMGLVGTYSCFWTKCMNHLTVHNKEVLYDLIENRGPATPLITVSNHQSCMDDPHLWGTRLMGSHVVNLVVQSTHLLLWAEDGL</sequence>
<dbReference type="GO" id="GO:0007007">
    <property type="term" value="P:inner mitochondrial membrane organization"/>
    <property type="evidence" value="ECO:0007669"/>
    <property type="project" value="TreeGrafter"/>
</dbReference>
<protein>
    <recommendedName>
        <fullName evidence="6">Tafazzin family protein</fullName>
    </recommendedName>
</protein>
<evidence type="ECO:0000256" key="3">
    <source>
        <dbReference type="ARBA" id="ARBA00023098"/>
    </source>
</evidence>
<dbReference type="PANTHER" id="PTHR12497">
    <property type="entry name" value="TAZ PROTEIN TAFAZZIN"/>
    <property type="match status" value="1"/>
</dbReference>
<dbReference type="GO" id="GO:0047184">
    <property type="term" value="F:1-acylglycerophosphocholine O-acyltransferase activity"/>
    <property type="evidence" value="ECO:0007669"/>
    <property type="project" value="TreeGrafter"/>
</dbReference>
<evidence type="ECO:0000256" key="1">
    <source>
        <dbReference type="ARBA" id="ARBA00004170"/>
    </source>
</evidence>
<evidence type="ECO:0000256" key="4">
    <source>
        <dbReference type="ARBA" id="ARBA00023136"/>
    </source>
</evidence>
<feature type="transmembrane region" description="Helical" evidence="6">
    <location>
        <begin position="20"/>
        <end position="40"/>
    </location>
</feature>
<name>A0A8C2S2V6_CAPHI</name>
<keyword evidence="4 6" id="KW-0472">Membrane</keyword>
<reference evidence="7" key="1">
    <citation type="submission" date="2025-08" db="UniProtKB">
        <authorList>
            <consortium name="Ensembl"/>
        </authorList>
    </citation>
    <scope>IDENTIFICATION</scope>
</reference>
<gene>
    <name evidence="6" type="primary">TAZ</name>
</gene>
<dbReference type="InterPro" id="IPR000872">
    <property type="entry name" value="Tafazzin"/>
</dbReference>
<evidence type="ECO:0000256" key="6">
    <source>
        <dbReference type="RuleBase" id="RU365062"/>
    </source>
</evidence>
<keyword evidence="6" id="KW-1133">Transmembrane helix</keyword>
<comment type="subcellular location">
    <subcellularLocation>
        <location evidence="1">Membrane</location>
        <topology evidence="1">Peripheral membrane protein</topology>
    </subcellularLocation>
</comment>
<organism evidence="7">
    <name type="scientific">Capra hircus</name>
    <name type="common">Goat</name>
    <dbReference type="NCBI Taxonomy" id="9925"/>
    <lineage>
        <taxon>Eukaryota</taxon>
        <taxon>Metazoa</taxon>
        <taxon>Chordata</taxon>
        <taxon>Craniata</taxon>
        <taxon>Vertebrata</taxon>
        <taxon>Euteleostomi</taxon>
        <taxon>Mammalia</taxon>
        <taxon>Eutheria</taxon>
        <taxon>Laurasiatheria</taxon>
        <taxon>Artiodactyla</taxon>
        <taxon>Ruminantia</taxon>
        <taxon>Pecora</taxon>
        <taxon>Bovidae</taxon>
        <taxon>Caprinae</taxon>
        <taxon>Capra</taxon>
    </lineage>
</organism>
<keyword evidence="3" id="KW-0443">Lipid metabolism</keyword>
<dbReference type="AlphaFoldDB" id="A0A8C2S2V6"/>
<dbReference type="Ensembl" id="ENSCHIT00010053202.1">
    <property type="protein sequence ID" value="ENSCHIP00010037975.1"/>
    <property type="gene ID" value="ENSCHIG00010028130.1"/>
</dbReference>
<evidence type="ECO:0000313" key="7">
    <source>
        <dbReference type="Ensembl" id="ENSCHIP00010037975.1"/>
    </source>
</evidence>
<dbReference type="GO" id="GO:0035965">
    <property type="term" value="P:cardiolipin acyl-chain remodeling"/>
    <property type="evidence" value="ECO:0007669"/>
    <property type="project" value="TreeGrafter"/>
</dbReference>
<keyword evidence="2" id="KW-0808">Transferase</keyword>
<dbReference type="GO" id="GO:0031966">
    <property type="term" value="C:mitochondrial membrane"/>
    <property type="evidence" value="ECO:0007669"/>
    <property type="project" value="TreeGrafter"/>
</dbReference>
<accession>A0A8C2S2V6</accession>
<evidence type="ECO:0000256" key="2">
    <source>
        <dbReference type="ARBA" id="ARBA00022679"/>
    </source>
</evidence>
<keyword evidence="5" id="KW-0012">Acyltransferase</keyword>
<keyword evidence="6" id="KW-0812">Transmembrane</keyword>
<comment type="similarity">
    <text evidence="6">Belongs to the taffazin family.</text>
</comment>
<evidence type="ECO:0000256" key="5">
    <source>
        <dbReference type="ARBA" id="ARBA00023315"/>
    </source>
</evidence>
<proteinExistence type="inferred from homology"/>
<dbReference type="PANTHER" id="PTHR12497:SF0">
    <property type="entry name" value="TAFAZZIN"/>
    <property type="match status" value="1"/>
</dbReference>